<dbReference type="InterPro" id="IPR049326">
    <property type="entry name" value="Rhodopsin_dom_fungi"/>
</dbReference>
<keyword evidence="9" id="KW-1185">Reference proteome</keyword>
<dbReference type="PANTHER" id="PTHR33048">
    <property type="entry name" value="PTH11-LIKE INTEGRAL MEMBRANE PROTEIN (AFU_ORTHOLOGUE AFUA_5G11245)"/>
    <property type="match status" value="1"/>
</dbReference>
<dbReference type="OrthoDB" id="4682787at2759"/>
<name>A0A0D1XU67_9PEZI</name>
<comment type="similarity">
    <text evidence="5">Belongs to the SAT4 family.</text>
</comment>
<organism evidence="8 9">
    <name type="scientific">Verruconis gallopava</name>
    <dbReference type="NCBI Taxonomy" id="253628"/>
    <lineage>
        <taxon>Eukaryota</taxon>
        <taxon>Fungi</taxon>
        <taxon>Dikarya</taxon>
        <taxon>Ascomycota</taxon>
        <taxon>Pezizomycotina</taxon>
        <taxon>Dothideomycetes</taxon>
        <taxon>Pleosporomycetidae</taxon>
        <taxon>Venturiales</taxon>
        <taxon>Sympoventuriaceae</taxon>
        <taxon>Verruconis</taxon>
    </lineage>
</organism>
<evidence type="ECO:0000313" key="9">
    <source>
        <dbReference type="Proteomes" id="UP000053259"/>
    </source>
</evidence>
<comment type="subcellular location">
    <subcellularLocation>
        <location evidence="1">Membrane</location>
        <topology evidence="1">Multi-pass membrane protein</topology>
    </subcellularLocation>
</comment>
<keyword evidence="4 6" id="KW-0472">Membrane</keyword>
<evidence type="ECO:0000256" key="6">
    <source>
        <dbReference type="SAM" id="Phobius"/>
    </source>
</evidence>
<accession>A0A0D1XU67</accession>
<feature type="transmembrane region" description="Helical" evidence="6">
    <location>
        <begin position="29"/>
        <end position="52"/>
    </location>
</feature>
<dbReference type="GO" id="GO:0016020">
    <property type="term" value="C:membrane"/>
    <property type="evidence" value="ECO:0007669"/>
    <property type="project" value="UniProtKB-SubCell"/>
</dbReference>
<dbReference type="PANTHER" id="PTHR33048:SF96">
    <property type="entry name" value="INTEGRAL MEMBRANE PROTEIN"/>
    <property type="match status" value="1"/>
</dbReference>
<sequence>MLTDLSSIHRNILRTDVLPLEKTSDAGGLAERICVLVLLLTSWVSFLLRFYARAAIIRSLGWDDLALGVTLLIYTVYGCATYVVSKAISGHGYLLPSEIDKLTRKKWFRVAEVLYIASMLMLKISAGIFFLRIVVSRYQRQILYCTISVATAFNLAYMIFIIFQCGPPRSAATFLLLNFEKKCTSSSSLLGMSYTAAAISALTDLIMALLPIKLLCQSQMSTREKLVAGLLLALPTMYVVLNFWCEN</sequence>
<dbReference type="RefSeq" id="XP_016216175.1">
    <property type="nucleotide sequence ID" value="XM_016355869.1"/>
</dbReference>
<dbReference type="Pfam" id="PF20684">
    <property type="entry name" value="Fung_rhodopsin"/>
    <property type="match status" value="1"/>
</dbReference>
<feature type="transmembrane region" description="Helical" evidence="6">
    <location>
        <begin position="226"/>
        <end position="244"/>
    </location>
</feature>
<dbReference type="VEuPathDB" id="FungiDB:PV09_02771"/>
<feature type="domain" description="Rhodopsin" evidence="7">
    <location>
        <begin position="48"/>
        <end position="240"/>
    </location>
</feature>
<reference evidence="8 9" key="1">
    <citation type="submission" date="2015-01" db="EMBL/GenBank/DDBJ databases">
        <title>The Genome Sequence of Ochroconis gallopava CBS43764.</title>
        <authorList>
            <consortium name="The Broad Institute Genomics Platform"/>
            <person name="Cuomo C."/>
            <person name="de Hoog S."/>
            <person name="Gorbushina A."/>
            <person name="Stielow B."/>
            <person name="Teixiera M."/>
            <person name="Abouelleil A."/>
            <person name="Chapman S.B."/>
            <person name="Priest M."/>
            <person name="Young S.K."/>
            <person name="Wortman J."/>
            <person name="Nusbaum C."/>
            <person name="Birren B."/>
        </authorList>
    </citation>
    <scope>NUCLEOTIDE SEQUENCE [LARGE SCALE GENOMIC DNA]</scope>
    <source>
        <strain evidence="8 9">CBS 43764</strain>
    </source>
</reference>
<evidence type="ECO:0000256" key="5">
    <source>
        <dbReference type="ARBA" id="ARBA00038359"/>
    </source>
</evidence>
<dbReference type="InterPro" id="IPR052337">
    <property type="entry name" value="SAT4-like"/>
</dbReference>
<feature type="transmembrane region" description="Helical" evidence="6">
    <location>
        <begin position="64"/>
        <end position="84"/>
    </location>
</feature>
<gene>
    <name evidence="8" type="ORF">PV09_02771</name>
</gene>
<feature type="transmembrane region" description="Helical" evidence="6">
    <location>
        <begin position="113"/>
        <end position="135"/>
    </location>
</feature>
<feature type="transmembrane region" description="Helical" evidence="6">
    <location>
        <begin position="194"/>
        <end position="214"/>
    </location>
</feature>
<dbReference type="GeneID" id="27310744"/>
<dbReference type="InParanoid" id="A0A0D1XU67"/>
<dbReference type="HOGENOM" id="CLU_028200_3_6_1"/>
<dbReference type="EMBL" id="KN847535">
    <property type="protein sequence ID" value="KIW06306.1"/>
    <property type="molecule type" value="Genomic_DNA"/>
</dbReference>
<evidence type="ECO:0000256" key="2">
    <source>
        <dbReference type="ARBA" id="ARBA00022692"/>
    </source>
</evidence>
<evidence type="ECO:0000256" key="4">
    <source>
        <dbReference type="ARBA" id="ARBA00023136"/>
    </source>
</evidence>
<evidence type="ECO:0000259" key="7">
    <source>
        <dbReference type="Pfam" id="PF20684"/>
    </source>
</evidence>
<keyword evidence="3 6" id="KW-1133">Transmembrane helix</keyword>
<proteinExistence type="inferred from homology"/>
<feature type="transmembrane region" description="Helical" evidence="6">
    <location>
        <begin position="142"/>
        <end position="163"/>
    </location>
</feature>
<protein>
    <recommendedName>
        <fullName evidence="7">Rhodopsin domain-containing protein</fullName>
    </recommendedName>
</protein>
<dbReference type="Proteomes" id="UP000053259">
    <property type="component" value="Unassembled WGS sequence"/>
</dbReference>
<evidence type="ECO:0000256" key="1">
    <source>
        <dbReference type="ARBA" id="ARBA00004141"/>
    </source>
</evidence>
<dbReference type="AlphaFoldDB" id="A0A0D1XU67"/>
<keyword evidence="2 6" id="KW-0812">Transmembrane</keyword>
<evidence type="ECO:0000313" key="8">
    <source>
        <dbReference type="EMBL" id="KIW06306.1"/>
    </source>
</evidence>
<evidence type="ECO:0000256" key="3">
    <source>
        <dbReference type="ARBA" id="ARBA00022989"/>
    </source>
</evidence>